<dbReference type="GeneID" id="114495695"/>
<evidence type="ECO:0000313" key="16">
    <source>
        <dbReference type="RefSeq" id="XP_028366875.1"/>
    </source>
</evidence>
<dbReference type="CDD" id="cd15016">
    <property type="entry name" value="7tm_TAS2R1"/>
    <property type="match status" value="1"/>
</dbReference>
<evidence type="ECO:0000256" key="3">
    <source>
        <dbReference type="ARBA" id="ARBA00022480"/>
    </source>
</evidence>
<feature type="transmembrane region" description="Helical" evidence="14">
    <location>
        <begin position="125"/>
        <end position="144"/>
    </location>
</feature>
<dbReference type="InterPro" id="IPR007960">
    <property type="entry name" value="TAS2R"/>
</dbReference>
<dbReference type="InParanoid" id="A0A6J2LM64"/>
<feature type="transmembrane region" description="Helical" evidence="14">
    <location>
        <begin position="44"/>
        <end position="69"/>
    </location>
</feature>
<dbReference type="Proteomes" id="UP000504628">
    <property type="component" value="Chromosome 3"/>
</dbReference>
<dbReference type="PANTHER" id="PTHR11394:SF149">
    <property type="entry name" value="TASTE RECEPTOR TYPE 2 MEMBER 1"/>
    <property type="match status" value="1"/>
</dbReference>
<evidence type="ECO:0000256" key="7">
    <source>
        <dbReference type="ARBA" id="ARBA00023040"/>
    </source>
</evidence>
<sequence>MLESLFITHLIFATIQCLMGVLANGIIVVVNSTDWIKQRKMQPFDLLLCCVATSRICLQIVIFYFNLALVSLVEIPSSGGYFGMFMFVYPLELWLATWLSVFYCTKISPIAHPLFSWLKLRISKLVPWLILGTLLCTILTSVFHRKYAWILFQKTWSSFLFPNATTQVREIKEIPVLQLVVLFIELLLPLVIFLISVLLLICSLGRHTQQMIRAAMGTRTPGVSVNITALRSFLSFLVLYVSQYLMATLAFSHIFKIRNFIFFICALLVGLYPSVHSIVLILGNPKLKQNAKKFFLHGKCCQ</sequence>
<keyword evidence="10" id="KW-0325">Glycoprotein</keyword>
<reference evidence="16" key="1">
    <citation type="submission" date="2025-08" db="UniProtKB">
        <authorList>
            <consortium name="RefSeq"/>
        </authorList>
    </citation>
    <scope>IDENTIFICATION</scope>
    <source>
        <tissue evidence="16">Muscle</tissue>
    </source>
</reference>
<evidence type="ECO:0000256" key="2">
    <source>
        <dbReference type="ARBA" id="ARBA00007376"/>
    </source>
</evidence>
<keyword evidence="9 13" id="KW-0675">Receptor</keyword>
<feature type="transmembrane region" description="Helical" evidence="14">
    <location>
        <begin position="176"/>
        <end position="202"/>
    </location>
</feature>
<dbReference type="PANTHER" id="PTHR11394">
    <property type="entry name" value="TASTE RECEPTOR TYPE 2"/>
    <property type="match status" value="1"/>
</dbReference>
<dbReference type="CTD" id="50834"/>
<dbReference type="GO" id="GO:0004930">
    <property type="term" value="F:G protein-coupled receptor activity"/>
    <property type="evidence" value="ECO:0007669"/>
    <property type="project" value="UniProtKB-KW"/>
</dbReference>
<keyword evidence="5 13" id="KW-0812">Transmembrane</keyword>
<evidence type="ECO:0000256" key="10">
    <source>
        <dbReference type="ARBA" id="ARBA00023180"/>
    </source>
</evidence>
<feature type="transmembrane region" description="Helical" evidence="14">
    <location>
        <begin position="223"/>
        <end position="241"/>
    </location>
</feature>
<keyword evidence="7 13" id="KW-0297">G-protein coupled receptor</keyword>
<proteinExistence type="inferred from homology"/>
<protein>
    <recommendedName>
        <fullName evidence="13">Taste receptor type 2</fullName>
    </recommendedName>
</protein>
<keyword evidence="15" id="KW-1185">Reference proteome</keyword>
<evidence type="ECO:0000256" key="1">
    <source>
        <dbReference type="ARBA" id="ARBA00004141"/>
    </source>
</evidence>
<dbReference type="Gene3D" id="1.20.1070.10">
    <property type="entry name" value="Rhodopsin 7-helix transmembrane proteins"/>
    <property type="match status" value="1"/>
</dbReference>
<dbReference type="FunCoup" id="A0A6J2LM64">
    <property type="interactions" value="66"/>
</dbReference>
<evidence type="ECO:0000256" key="14">
    <source>
        <dbReference type="SAM" id="Phobius"/>
    </source>
</evidence>
<evidence type="ECO:0000256" key="12">
    <source>
        <dbReference type="RuleBase" id="RU004423"/>
    </source>
</evidence>
<evidence type="ECO:0000256" key="9">
    <source>
        <dbReference type="ARBA" id="ARBA00023170"/>
    </source>
</evidence>
<feature type="transmembrane region" description="Helical" evidence="14">
    <location>
        <begin position="261"/>
        <end position="283"/>
    </location>
</feature>
<evidence type="ECO:0000256" key="4">
    <source>
        <dbReference type="ARBA" id="ARBA00022606"/>
    </source>
</evidence>
<dbReference type="RefSeq" id="XP_028366875.1">
    <property type="nucleotide sequence ID" value="XM_028511074.1"/>
</dbReference>
<gene>
    <name evidence="16" type="primary">TAS2R1</name>
</gene>
<name>A0A6J2LM64_9CHIR</name>
<evidence type="ECO:0000256" key="8">
    <source>
        <dbReference type="ARBA" id="ARBA00023136"/>
    </source>
</evidence>
<dbReference type="OrthoDB" id="8876749at2759"/>
<keyword evidence="8 13" id="KW-0472">Membrane</keyword>
<evidence type="ECO:0000256" key="5">
    <source>
        <dbReference type="ARBA" id="ARBA00022692"/>
    </source>
</evidence>
<organism evidence="15 16">
    <name type="scientific">Phyllostomus discolor</name>
    <name type="common">pale spear-nosed bat</name>
    <dbReference type="NCBI Taxonomy" id="89673"/>
    <lineage>
        <taxon>Eukaryota</taxon>
        <taxon>Metazoa</taxon>
        <taxon>Chordata</taxon>
        <taxon>Craniata</taxon>
        <taxon>Vertebrata</taxon>
        <taxon>Euteleostomi</taxon>
        <taxon>Mammalia</taxon>
        <taxon>Eutheria</taxon>
        <taxon>Laurasiatheria</taxon>
        <taxon>Chiroptera</taxon>
        <taxon>Yangochiroptera</taxon>
        <taxon>Phyllostomidae</taxon>
        <taxon>Phyllostominae</taxon>
        <taxon>Phyllostomus</taxon>
    </lineage>
</organism>
<dbReference type="FunFam" id="1.20.1070.10:FF:000055">
    <property type="entry name" value="Taste receptor type 2"/>
    <property type="match status" value="1"/>
</dbReference>
<keyword evidence="11 13" id="KW-0807">Transducer</keyword>
<keyword evidence="3 13" id="KW-0919">Taste</keyword>
<dbReference type="KEGG" id="pdic:114495695"/>
<dbReference type="AlphaFoldDB" id="A0A6J2LM64"/>
<dbReference type="Pfam" id="PF05296">
    <property type="entry name" value="TAS2R"/>
    <property type="match status" value="1"/>
</dbReference>
<keyword evidence="6 14" id="KW-1133">Transmembrane helix</keyword>
<accession>A0A6J2LM64</accession>
<evidence type="ECO:0000256" key="13">
    <source>
        <dbReference type="RuleBase" id="RU004424"/>
    </source>
</evidence>
<dbReference type="GO" id="GO:0016020">
    <property type="term" value="C:membrane"/>
    <property type="evidence" value="ECO:0007669"/>
    <property type="project" value="UniProtKB-SubCell"/>
</dbReference>
<feature type="transmembrane region" description="Helical" evidence="14">
    <location>
        <begin position="6"/>
        <end position="32"/>
    </location>
</feature>
<keyword evidence="4 13" id="KW-0716">Sensory transduction</keyword>
<evidence type="ECO:0000313" key="15">
    <source>
        <dbReference type="Proteomes" id="UP000504628"/>
    </source>
</evidence>
<feature type="transmembrane region" description="Helical" evidence="14">
    <location>
        <begin position="81"/>
        <end position="104"/>
    </location>
</feature>
<comment type="subcellular location">
    <subcellularLocation>
        <location evidence="1 13">Membrane</location>
        <topology evidence="1 13">Multi-pass membrane protein</topology>
    </subcellularLocation>
</comment>
<dbReference type="GO" id="GO:0033038">
    <property type="term" value="F:bitter taste receptor activity"/>
    <property type="evidence" value="ECO:0007669"/>
    <property type="project" value="InterPro"/>
</dbReference>
<evidence type="ECO:0000256" key="6">
    <source>
        <dbReference type="ARBA" id="ARBA00022989"/>
    </source>
</evidence>
<evidence type="ECO:0000256" key="11">
    <source>
        <dbReference type="ARBA" id="ARBA00023224"/>
    </source>
</evidence>
<comment type="similarity">
    <text evidence="2 12">Belongs to the G-protein coupled receptor T2R family.</text>
</comment>
<dbReference type="SUPFAM" id="SSF81321">
    <property type="entry name" value="Family A G protein-coupled receptor-like"/>
    <property type="match status" value="1"/>
</dbReference>